<evidence type="ECO:0000256" key="3">
    <source>
        <dbReference type="ARBA" id="ARBA00023315"/>
    </source>
</evidence>
<dbReference type="RefSeq" id="WP_380517035.1">
    <property type="nucleotide sequence ID" value="NZ_JBHEZX010000021.1"/>
</dbReference>
<evidence type="ECO:0000256" key="1">
    <source>
        <dbReference type="ARBA" id="ARBA00022490"/>
    </source>
</evidence>
<dbReference type="Pfam" id="PF08541">
    <property type="entry name" value="ACP_syn_III_C"/>
    <property type="match status" value="1"/>
</dbReference>
<feature type="domain" description="Beta-ketoacyl-[acyl-carrier-protein] synthase III N-terminal" evidence="5">
    <location>
        <begin position="129"/>
        <end position="203"/>
    </location>
</feature>
<keyword evidence="7" id="KW-1185">Reference proteome</keyword>
<dbReference type="InterPro" id="IPR013747">
    <property type="entry name" value="ACP_syn_III_C"/>
</dbReference>
<dbReference type="InterPro" id="IPR016039">
    <property type="entry name" value="Thiolase-like"/>
</dbReference>
<dbReference type="Pfam" id="PF08545">
    <property type="entry name" value="ACP_syn_III"/>
    <property type="match status" value="1"/>
</dbReference>
<name>A0ABV6VK55_9ACTN</name>
<sequence>MTAVAHEQAAASHTGDGLAVPFAITGTGLHLPPEVVTNEELTRTTHRSGDWITARTGIRERRRLAPDLATSDMCVSAARPAMEAAGVRPSDLDAVVVASYTQDQPMPSTSLIVKDALGANRAIALDVANAACASGVHAVLLAAHLLQNRSITTVLVIGADCASRIIRPGDRTAGVFFGDAAAAAVLTRSRTPGAGLLSYDIGSWLSHAVQIPAGGSRFPTSPETLAAGSHYVSMDGPAVWDTATTRLPESITNATRHAGLTPQDVDHFFLHQANINILDAARHRLGITAERVPITLDRLGNTGAAGLFTALHQRASAGELSPGDIYVMSAIGAGFHWGTLCLRQGAPSAASGAAGEHITSLPPGPQP</sequence>
<dbReference type="PANTHER" id="PTHR34069:SF2">
    <property type="entry name" value="BETA-KETOACYL-[ACYL-CARRIER-PROTEIN] SYNTHASE III"/>
    <property type="match status" value="1"/>
</dbReference>
<organism evidence="6 7">
    <name type="scientific">Streptacidiphilus alkalitolerans</name>
    <dbReference type="NCBI Taxonomy" id="3342712"/>
    <lineage>
        <taxon>Bacteria</taxon>
        <taxon>Bacillati</taxon>
        <taxon>Actinomycetota</taxon>
        <taxon>Actinomycetes</taxon>
        <taxon>Kitasatosporales</taxon>
        <taxon>Streptomycetaceae</taxon>
        <taxon>Streptacidiphilus</taxon>
    </lineage>
</organism>
<protein>
    <submittedName>
        <fullName evidence="6">3-oxoacyl-ACP synthase III family protein</fullName>
    </submittedName>
</protein>
<feature type="domain" description="Beta-ketoacyl-[acyl-carrier-protein] synthase III C-terminal" evidence="4">
    <location>
        <begin position="257"/>
        <end position="343"/>
    </location>
</feature>
<dbReference type="Proteomes" id="UP001592582">
    <property type="component" value="Unassembled WGS sequence"/>
</dbReference>
<keyword evidence="2" id="KW-0808">Transferase</keyword>
<dbReference type="PANTHER" id="PTHR34069">
    <property type="entry name" value="3-OXOACYL-[ACYL-CARRIER-PROTEIN] SYNTHASE 3"/>
    <property type="match status" value="1"/>
</dbReference>
<evidence type="ECO:0000256" key="2">
    <source>
        <dbReference type="ARBA" id="ARBA00022679"/>
    </source>
</evidence>
<keyword evidence="1" id="KW-0963">Cytoplasm</keyword>
<evidence type="ECO:0000259" key="4">
    <source>
        <dbReference type="Pfam" id="PF08541"/>
    </source>
</evidence>
<dbReference type="Gene3D" id="3.40.47.10">
    <property type="match status" value="1"/>
</dbReference>
<dbReference type="SUPFAM" id="SSF53901">
    <property type="entry name" value="Thiolase-like"/>
    <property type="match status" value="1"/>
</dbReference>
<evidence type="ECO:0000313" key="6">
    <source>
        <dbReference type="EMBL" id="MFC1414076.1"/>
    </source>
</evidence>
<dbReference type="EMBL" id="JBHEZX010000021">
    <property type="protein sequence ID" value="MFC1414076.1"/>
    <property type="molecule type" value="Genomic_DNA"/>
</dbReference>
<keyword evidence="3" id="KW-0012">Acyltransferase</keyword>
<dbReference type="InterPro" id="IPR013751">
    <property type="entry name" value="ACP_syn_III_N"/>
</dbReference>
<comment type="caution">
    <text evidence="6">The sequence shown here is derived from an EMBL/GenBank/DDBJ whole genome shotgun (WGS) entry which is preliminary data.</text>
</comment>
<evidence type="ECO:0000259" key="5">
    <source>
        <dbReference type="Pfam" id="PF08545"/>
    </source>
</evidence>
<evidence type="ECO:0000313" key="7">
    <source>
        <dbReference type="Proteomes" id="UP001592582"/>
    </source>
</evidence>
<gene>
    <name evidence="6" type="ORF">ACEZDG_32925</name>
</gene>
<accession>A0ABV6VK55</accession>
<proteinExistence type="predicted"/>
<dbReference type="NCBIfam" id="NF006829">
    <property type="entry name" value="PRK09352.1"/>
    <property type="match status" value="1"/>
</dbReference>
<dbReference type="CDD" id="cd00830">
    <property type="entry name" value="KAS_III"/>
    <property type="match status" value="1"/>
</dbReference>
<reference evidence="6 7" key="1">
    <citation type="submission" date="2024-09" db="EMBL/GenBank/DDBJ databases">
        <authorList>
            <person name="Lee S.D."/>
        </authorList>
    </citation>
    <scope>NUCLEOTIDE SEQUENCE [LARGE SCALE GENOMIC DNA]</scope>
    <source>
        <strain evidence="6 7">N1-1</strain>
    </source>
</reference>